<reference evidence="3 4" key="1">
    <citation type="submission" date="2024-01" db="EMBL/GenBank/DDBJ databases">
        <title>Genome assemblies of Stephania.</title>
        <authorList>
            <person name="Yang L."/>
        </authorList>
    </citation>
    <scope>NUCLEOTIDE SEQUENCE [LARGE SCALE GENOMIC DNA]</scope>
    <source>
        <strain evidence="3">QJT</strain>
        <tissue evidence="3">Leaf</tissue>
    </source>
</reference>
<feature type="domain" description="HMA" evidence="2">
    <location>
        <begin position="14"/>
        <end position="65"/>
    </location>
</feature>
<dbReference type="GO" id="GO:0046872">
    <property type="term" value="F:metal ion binding"/>
    <property type="evidence" value="ECO:0007669"/>
    <property type="project" value="UniProtKB-KW"/>
</dbReference>
<dbReference type="CDD" id="cd00371">
    <property type="entry name" value="HMA"/>
    <property type="match status" value="1"/>
</dbReference>
<evidence type="ECO:0000256" key="1">
    <source>
        <dbReference type="ARBA" id="ARBA00022723"/>
    </source>
</evidence>
<evidence type="ECO:0000313" key="3">
    <source>
        <dbReference type="EMBL" id="KAK9122533.1"/>
    </source>
</evidence>
<dbReference type="Gene3D" id="3.30.70.100">
    <property type="match status" value="1"/>
</dbReference>
<accession>A0AAP0IVH7</accession>
<dbReference type="EMBL" id="JBBNAE010000005">
    <property type="protein sequence ID" value="KAK9122533.1"/>
    <property type="molecule type" value="Genomic_DNA"/>
</dbReference>
<keyword evidence="4" id="KW-1185">Reference proteome</keyword>
<dbReference type="InterPro" id="IPR036163">
    <property type="entry name" value="HMA_dom_sf"/>
</dbReference>
<dbReference type="PANTHER" id="PTHR22814">
    <property type="entry name" value="COPPER TRANSPORT PROTEIN ATOX1-RELATED"/>
    <property type="match status" value="1"/>
</dbReference>
<dbReference type="Pfam" id="PF00403">
    <property type="entry name" value="HMA"/>
    <property type="match status" value="1"/>
</dbReference>
<dbReference type="PANTHER" id="PTHR22814:SF306">
    <property type="entry name" value="HEAVY METAL-ASSOCIATED ISOPRENYLATED PLANT PROTEIN 45"/>
    <property type="match status" value="1"/>
</dbReference>
<evidence type="ECO:0000259" key="2">
    <source>
        <dbReference type="PROSITE" id="PS50846"/>
    </source>
</evidence>
<name>A0AAP0IVH7_9MAGN</name>
<dbReference type="Proteomes" id="UP001417504">
    <property type="component" value="Unassembled WGS sequence"/>
</dbReference>
<proteinExistence type="predicted"/>
<comment type="caution">
    <text evidence="3">The sequence shown here is derived from an EMBL/GenBank/DDBJ whole genome shotgun (WGS) entry which is preliminary data.</text>
</comment>
<organism evidence="3 4">
    <name type="scientific">Stephania japonica</name>
    <dbReference type="NCBI Taxonomy" id="461633"/>
    <lineage>
        <taxon>Eukaryota</taxon>
        <taxon>Viridiplantae</taxon>
        <taxon>Streptophyta</taxon>
        <taxon>Embryophyta</taxon>
        <taxon>Tracheophyta</taxon>
        <taxon>Spermatophyta</taxon>
        <taxon>Magnoliopsida</taxon>
        <taxon>Ranunculales</taxon>
        <taxon>Menispermaceae</taxon>
        <taxon>Menispermoideae</taxon>
        <taxon>Cissampelideae</taxon>
        <taxon>Stephania</taxon>
    </lineage>
</organism>
<dbReference type="InterPro" id="IPR006121">
    <property type="entry name" value="HMA_dom"/>
</dbReference>
<gene>
    <name evidence="3" type="ORF">Sjap_012135</name>
</gene>
<dbReference type="SUPFAM" id="SSF55008">
    <property type="entry name" value="HMA, heavy metal-associated domain"/>
    <property type="match status" value="1"/>
</dbReference>
<keyword evidence="1" id="KW-0479">Metal-binding</keyword>
<protein>
    <recommendedName>
        <fullName evidence="2">HMA domain-containing protein</fullName>
    </recommendedName>
</protein>
<dbReference type="PROSITE" id="PS50846">
    <property type="entry name" value="HMA_2"/>
    <property type="match status" value="1"/>
</dbReference>
<dbReference type="AlphaFoldDB" id="A0AAP0IVH7"/>
<sequence length="65" mass="7529">MFWCFKQPRPSDAIAIVELLVHMDCEGCKRRIRKAISKLEGVDSMDIDMDKQKVTVTGYVNQRQV</sequence>
<evidence type="ECO:0000313" key="4">
    <source>
        <dbReference type="Proteomes" id="UP001417504"/>
    </source>
</evidence>